<dbReference type="Proteomes" id="UP001061958">
    <property type="component" value="Unassembled WGS sequence"/>
</dbReference>
<dbReference type="GO" id="GO:0050821">
    <property type="term" value="P:protein stabilization"/>
    <property type="evidence" value="ECO:0007669"/>
    <property type="project" value="TreeGrafter"/>
</dbReference>
<protein>
    <recommendedName>
        <fullName evidence="1">Nascent polypeptide-associated complex subunit alpha-like UBA domain-containing protein</fullName>
    </recommendedName>
</protein>
<evidence type="ECO:0000313" key="3">
    <source>
        <dbReference type="Proteomes" id="UP001061958"/>
    </source>
</evidence>
<proteinExistence type="predicted"/>
<evidence type="ECO:0000259" key="1">
    <source>
        <dbReference type="Pfam" id="PF19026"/>
    </source>
</evidence>
<dbReference type="InterPro" id="IPR044034">
    <property type="entry name" value="NAC-like_UBA"/>
</dbReference>
<dbReference type="Pfam" id="PF19026">
    <property type="entry name" value="UBA_HYPK"/>
    <property type="match status" value="1"/>
</dbReference>
<dbReference type="AlphaFoldDB" id="A0A9C7US40"/>
<evidence type="ECO:0000313" key="2">
    <source>
        <dbReference type="EMBL" id="GJQ13689.1"/>
    </source>
</evidence>
<dbReference type="OrthoDB" id="285219at2759"/>
<dbReference type="InterPro" id="IPR038922">
    <property type="entry name" value="HYPK_UBA"/>
</dbReference>
<comment type="caution">
    <text evidence="2">The sequence shown here is derived from an EMBL/GenBank/DDBJ whole genome shotgun (WGS) entry which is preliminary data.</text>
</comment>
<dbReference type="PANTHER" id="PTHR31184:SF2">
    <property type="entry name" value="HUNTINGTIN-INTERACTING PROTEIN K"/>
    <property type="match status" value="1"/>
</dbReference>
<dbReference type="InterPro" id="IPR052617">
    <property type="entry name" value="Huntingtin-int_K"/>
</dbReference>
<dbReference type="CDD" id="cd14361">
    <property type="entry name" value="UBA_HYPK"/>
    <property type="match status" value="1"/>
</dbReference>
<name>A0A9C7US40_9RHOD</name>
<dbReference type="EMBL" id="BQMJ01000046">
    <property type="protein sequence ID" value="GJQ13689.1"/>
    <property type="molecule type" value="Genomic_DNA"/>
</dbReference>
<feature type="domain" description="Nascent polypeptide-associated complex subunit alpha-like UBA" evidence="1">
    <location>
        <begin position="52"/>
        <end position="91"/>
    </location>
</feature>
<sequence>MTKGEREKSTADLEKVTDHVEEVDSESLRKSVGAVLNFEHAPKKELKGTTTVKVAADDVNFLIQELHLEKKEAENLLKQHNGDLLQVVKQLINPSKT</sequence>
<organism evidence="2 3">
    <name type="scientific">Galdieria partita</name>
    <dbReference type="NCBI Taxonomy" id="83374"/>
    <lineage>
        <taxon>Eukaryota</taxon>
        <taxon>Rhodophyta</taxon>
        <taxon>Bangiophyceae</taxon>
        <taxon>Galdieriales</taxon>
        <taxon>Galdieriaceae</taxon>
        <taxon>Galdieria</taxon>
    </lineage>
</organism>
<reference evidence="2" key="1">
    <citation type="journal article" date="2022" name="Proc. Natl. Acad. Sci. U.S.A.">
        <title>Life cycle and functional genomics of the unicellular red alga Galdieria for elucidating algal and plant evolution and industrial use.</title>
        <authorList>
            <person name="Hirooka S."/>
            <person name="Itabashi T."/>
            <person name="Ichinose T.M."/>
            <person name="Onuma R."/>
            <person name="Fujiwara T."/>
            <person name="Yamashita S."/>
            <person name="Jong L.W."/>
            <person name="Tomita R."/>
            <person name="Iwane A.H."/>
            <person name="Miyagishima S.Y."/>
        </authorList>
    </citation>
    <scope>NUCLEOTIDE SEQUENCE</scope>
    <source>
        <strain evidence="2">NBRC 102759</strain>
    </source>
</reference>
<gene>
    <name evidence="2" type="ORF">GpartN1_g5480.t1</name>
</gene>
<reference evidence="2" key="2">
    <citation type="submission" date="2022-01" db="EMBL/GenBank/DDBJ databases">
        <authorList>
            <person name="Hirooka S."/>
            <person name="Miyagishima S.Y."/>
        </authorList>
    </citation>
    <scope>NUCLEOTIDE SEQUENCE</scope>
    <source>
        <strain evidence="2">NBRC 102759</strain>
    </source>
</reference>
<keyword evidence="3" id="KW-1185">Reference proteome</keyword>
<dbReference type="PANTHER" id="PTHR31184">
    <property type="entry name" value="HUNTINGTIN-INTERACTING PROTEIN K FAMILY MEMBER"/>
    <property type="match status" value="1"/>
</dbReference>
<accession>A0A9C7US40</accession>